<organism evidence="1 2">
    <name type="scientific">Methylocystis hirsuta</name>
    <dbReference type="NCBI Taxonomy" id="369798"/>
    <lineage>
        <taxon>Bacteria</taxon>
        <taxon>Pseudomonadati</taxon>
        <taxon>Pseudomonadota</taxon>
        <taxon>Alphaproteobacteria</taxon>
        <taxon>Hyphomicrobiales</taxon>
        <taxon>Methylocystaceae</taxon>
        <taxon>Methylocystis</taxon>
    </lineage>
</organism>
<accession>A0A3M9XSX7</accession>
<name>A0A3M9XSX7_9HYPH</name>
<reference evidence="1 2" key="1">
    <citation type="submission" date="2018-08" db="EMBL/GenBank/DDBJ databases">
        <title>Genome sequence of Methylocystis hirsuta CSC1, a methanotroph able to accumulate PHAs.</title>
        <authorList>
            <person name="Bordel S."/>
            <person name="Rodriguez E."/>
            <person name="Gancedo J."/>
            <person name="Munoz R."/>
        </authorList>
    </citation>
    <scope>NUCLEOTIDE SEQUENCE [LARGE SCALE GENOMIC DNA]</scope>
    <source>
        <strain evidence="1 2">CSC1</strain>
    </source>
</reference>
<dbReference type="Proteomes" id="UP000268623">
    <property type="component" value="Unassembled WGS sequence"/>
</dbReference>
<sequence>MFEERMLVDWKTLKKLGWPYSRAHTWRMINAGRFPAPQKFGEHPGSRVAWRWKEVRHFFDGTDPTIAD</sequence>
<proteinExistence type="predicted"/>
<evidence type="ECO:0000313" key="1">
    <source>
        <dbReference type="EMBL" id="RNJ51399.1"/>
    </source>
</evidence>
<dbReference type="OrthoDB" id="1525365at2"/>
<evidence type="ECO:0000313" key="2">
    <source>
        <dbReference type="Proteomes" id="UP000268623"/>
    </source>
</evidence>
<comment type="caution">
    <text evidence="1">The sequence shown here is derived from an EMBL/GenBank/DDBJ whole genome shotgun (WGS) entry which is preliminary data.</text>
</comment>
<dbReference type="EMBL" id="QWDD01000001">
    <property type="protein sequence ID" value="RNJ51399.1"/>
    <property type="molecule type" value="Genomic_DNA"/>
</dbReference>
<dbReference type="RefSeq" id="WP_123177267.1">
    <property type="nucleotide sequence ID" value="NZ_QWDD01000001.1"/>
</dbReference>
<gene>
    <name evidence="1" type="ORF">D1O30_19160</name>
</gene>
<protein>
    <submittedName>
        <fullName evidence="1">AlpA family phage regulatory protein</fullName>
    </submittedName>
</protein>
<dbReference type="AlphaFoldDB" id="A0A3M9XSX7"/>
<keyword evidence="2" id="KW-1185">Reference proteome</keyword>